<dbReference type="AlphaFoldDB" id="A0A061EIY3"/>
<proteinExistence type="predicted"/>
<name>A0A061EIY3_THECC</name>
<organism evidence="2 3">
    <name type="scientific">Theobroma cacao</name>
    <name type="common">Cacao</name>
    <name type="synonym">Cocoa</name>
    <dbReference type="NCBI Taxonomy" id="3641"/>
    <lineage>
        <taxon>Eukaryota</taxon>
        <taxon>Viridiplantae</taxon>
        <taxon>Streptophyta</taxon>
        <taxon>Embryophyta</taxon>
        <taxon>Tracheophyta</taxon>
        <taxon>Spermatophyta</taxon>
        <taxon>Magnoliopsida</taxon>
        <taxon>eudicotyledons</taxon>
        <taxon>Gunneridae</taxon>
        <taxon>Pentapetalae</taxon>
        <taxon>rosids</taxon>
        <taxon>malvids</taxon>
        <taxon>Malvales</taxon>
        <taxon>Malvaceae</taxon>
        <taxon>Byttnerioideae</taxon>
        <taxon>Theobroma</taxon>
    </lineage>
</organism>
<evidence type="ECO:0000313" key="3">
    <source>
        <dbReference type="Proteomes" id="UP000026915"/>
    </source>
</evidence>
<feature type="compositionally biased region" description="Basic and acidic residues" evidence="1">
    <location>
        <begin position="27"/>
        <end position="41"/>
    </location>
</feature>
<accession>A0A061EIY3</accession>
<dbReference type="eggNOG" id="ENOG502QRFS">
    <property type="taxonomic scope" value="Eukaryota"/>
</dbReference>
<reference evidence="2 3" key="1">
    <citation type="journal article" date="2013" name="Genome Biol.">
        <title>The genome sequence of the most widely cultivated cacao type and its use to identify candidate genes regulating pod color.</title>
        <authorList>
            <person name="Motamayor J.C."/>
            <person name="Mockaitis K."/>
            <person name="Schmutz J."/>
            <person name="Haiminen N."/>
            <person name="Iii D.L."/>
            <person name="Cornejo O."/>
            <person name="Findley S.D."/>
            <person name="Zheng P."/>
            <person name="Utro F."/>
            <person name="Royaert S."/>
            <person name="Saski C."/>
            <person name="Jenkins J."/>
            <person name="Podicheti R."/>
            <person name="Zhao M."/>
            <person name="Scheffler B.E."/>
            <person name="Stack J.C."/>
            <person name="Feltus F.A."/>
            <person name="Mustiga G.M."/>
            <person name="Amores F."/>
            <person name="Phillips W."/>
            <person name="Marelli J.P."/>
            <person name="May G.D."/>
            <person name="Shapiro H."/>
            <person name="Ma J."/>
            <person name="Bustamante C.D."/>
            <person name="Schnell R.J."/>
            <person name="Main D."/>
            <person name="Gilbert D."/>
            <person name="Parida L."/>
            <person name="Kuhn D.N."/>
        </authorList>
    </citation>
    <scope>NUCLEOTIDE SEQUENCE [LARGE SCALE GENOMIC DNA]</scope>
    <source>
        <strain evidence="3">cv. Matina 1-6</strain>
    </source>
</reference>
<dbReference type="EMBL" id="CM001882">
    <property type="protein sequence ID" value="EOY04382.1"/>
    <property type="molecule type" value="Genomic_DNA"/>
</dbReference>
<keyword evidence="3" id="KW-1185">Reference proteome</keyword>
<dbReference type="HOGENOM" id="CLU_1417440_0_0_1"/>
<dbReference type="InParanoid" id="A0A061EIY3"/>
<gene>
    <name evidence="2" type="ORF">TCM_019648</name>
</gene>
<evidence type="ECO:0000313" key="2">
    <source>
        <dbReference type="EMBL" id="EOY04382.1"/>
    </source>
</evidence>
<feature type="region of interest" description="Disordered" evidence="1">
    <location>
        <begin position="1"/>
        <end position="56"/>
    </location>
</feature>
<evidence type="ECO:0000256" key="1">
    <source>
        <dbReference type="SAM" id="MobiDB-lite"/>
    </source>
</evidence>
<sequence length="192" mass="20603">MLHMSKKISAAGAKERRLELSLAGPGGREENNEAKDNHEVPAARSSGHVNSSGCNLPPTVPNNIQAAVALARNTKALKPETPIQDIVPPFDQKPEFKNEYLRPSCLRDFSNEMKLGAASLASVYQVKFPSIQNTIPYGSFGMCPKFIAAHQSGSIALTEVKDDSLYNACLPIVDQASASSSAYQQANGNFPS</sequence>
<protein>
    <submittedName>
        <fullName evidence="2">Uncharacterized protein</fullName>
    </submittedName>
</protein>
<dbReference type="Proteomes" id="UP000026915">
    <property type="component" value="Chromosome 4"/>
</dbReference>
<dbReference type="Gramene" id="EOY04382">
    <property type="protein sequence ID" value="EOY04382"/>
    <property type="gene ID" value="TCM_019648"/>
</dbReference>